<protein>
    <submittedName>
        <fullName evidence="2">PhoPQ-activated protein PqaA family protein</fullName>
    </submittedName>
</protein>
<feature type="signal peptide" evidence="1">
    <location>
        <begin position="1"/>
        <end position="21"/>
    </location>
</feature>
<name>A0AB39VLT5_9GAMM</name>
<evidence type="ECO:0000256" key="1">
    <source>
        <dbReference type="SAM" id="SignalP"/>
    </source>
</evidence>
<accession>A0AB39VLT5</accession>
<dbReference type="EMBL" id="CP165628">
    <property type="protein sequence ID" value="XDU70659.1"/>
    <property type="molecule type" value="Genomic_DNA"/>
</dbReference>
<evidence type="ECO:0000313" key="2">
    <source>
        <dbReference type="EMBL" id="XDU70659.1"/>
    </source>
</evidence>
<dbReference type="InterPro" id="IPR009199">
    <property type="entry name" value="PhoPQ-act_pathogen-rel_PqaA"/>
</dbReference>
<dbReference type="AlphaFoldDB" id="A0AB39VLT5"/>
<feature type="chain" id="PRO_5044342766" evidence="1">
    <location>
        <begin position="22"/>
        <end position="477"/>
    </location>
</feature>
<organism evidence="2">
    <name type="scientific">Rouxiella sp. WC2420</name>
    <dbReference type="NCBI Taxonomy" id="3234145"/>
    <lineage>
        <taxon>Bacteria</taxon>
        <taxon>Pseudomonadati</taxon>
        <taxon>Pseudomonadota</taxon>
        <taxon>Gammaproteobacteria</taxon>
        <taxon>Enterobacterales</taxon>
        <taxon>Yersiniaceae</taxon>
        <taxon>Rouxiella</taxon>
    </lineage>
</organism>
<dbReference type="SUPFAM" id="SSF53474">
    <property type="entry name" value="alpha/beta-Hydrolases"/>
    <property type="match status" value="1"/>
</dbReference>
<dbReference type="PANTHER" id="PTHR31497:SF0">
    <property type="entry name" value="AUTOCRINE PROLIFERATION REPRESSOR PROTEIN A"/>
    <property type="match status" value="1"/>
</dbReference>
<reference evidence="2" key="1">
    <citation type="submission" date="2024-07" db="EMBL/GenBank/DDBJ databases">
        <authorList>
            <person name="Biller S.J."/>
        </authorList>
    </citation>
    <scope>NUCLEOTIDE SEQUENCE</scope>
    <source>
        <strain evidence="2">WC2420</strain>
    </source>
</reference>
<dbReference type="PIRSF" id="PIRSF014728">
    <property type="entry name" value="PqaA"/>
    <property type="match status" value="1"/>
</dbReference>
<sequence>MMKKIYVMIISLLFISTETFAQTNTSDAACKGESANDASNVISCYRQQLAAQPLNYWFMSNQSYDGVEVNRYQMISQSWSPAGLVSPAAWKENVTIAIPPHPKSVRALIAVDIPDATLLDVAKRTSTIVISLQTIPSKDLVYQNDNKPLEEDDSIARTWKLYMADPVDREQLPLHVPMAASISQTIRLAKKELIKWDINKFIVTGASKRAWATWLSGISDPDVDAIVPFVIDVLDTGKIMANMYHSYGGNWPIAFAPYYNQGIDQATRTANFGKLMKIEDPLQYMGTAYQARLAIPKYIVNASGDDFFVPDNTRYYYDKLPGIKSLRMAPNTGHMGIMGFIDQSLVPFVNRIQDDRPLPQVITAPYRQENSNQLDVRFSEKPVKVVRWTATNPVARDFRFACGIKYAATPLELSSTNSVEMPLVYNGPGWQASFVEATFDDGYIATSQVYITPDDKYPTVAPPGDKAGCQTLPGRGL</sequence>
<gene>
    <name evidence="2" type="ORF">AB3G37_13800</name>
</gene>
<dbReference type="PANTHER" id="PTHR31497">
    <property type="entry name" value="AUTOCRINE PROLIFERATION REPRESSOR PROTEIN A"/>
    <property type="match status" value="1"/>
</dbReference>
<keyword evidence="1" id="KW-0732">Signal</keyword>
<dbReference type="InterPro" id="IPR029058">
    <property type="entry name" value="AB_hydrolase_fold"/>
</dbReference>
<dbReference type="Gene3D" id="3.40.50.1820">
    <property type="entry name" value="alpha/beta hydrolase"/>
    <property type="match status" value="1"/>
</dbReference>
<proteinExistence type="predicted"/>
<dbReference type="Pfam" id="PF10142">
    <property type="entry name" value="PhoPQ_related"/>
    <property type="match status" value="1"/>
</dbReference>